<feature type="region of interest" description="Disordered" evidence="2">
    <location>
        <begin position="1"/>
        <end position="23"/>
    </location>
</feature>
<dbReference type="Proteomes" id="UP001596455">
    <property type="component" value="Unassembled WGS sequence"/>
</dbReference>
<dbReference type="Gene3D" id="2.40.260.10">
    <property type="entry name" value="Sortase"/>
    <property type="match status" value="1"/>
</dbReference>
<feature type="transmembrane region" description="Helical" evidence="3">
    <location>
        <begin position="26"/>
        <end position="54"/>
    </location>
</feature>
<dbReference type="Pfam" id="PF04203">
    <property type="entry name" value="Sortase"/>
    <property type="match status" value="1"/>
</dbReference>
<evidence type="ECO:0000256" key="2">
    <source>
        <dbReference type="SAM" id="MobiDB-lite"/>
    </source>
</evidence>
<evidence type="ECO:0000313" key="4">
    <source>
        <dbReference type="EMBL" id="MFC7404649.1"/>
    </source>
</evidence>
<dbReference type="RefSeq" id="WP_382392245.1">
    <property type="nucleotide sequence ID" value="NZ_JBHTCQ010000001.1"/>
</dbReference>
<keyword evidence="5" id="KW-1185">Reference proteome</keyword>
<reference evidence="5" key="1">
    <citation type="journal article" date="2019" name="Int. J. Syst. Evol. Microbiol.">
        <title>The Global Catalogue of Microorganisms (GCM) 10K type strain sequencing project: providing services to taxonomists for standard genome sequencing and annotation.</title>
        <authorList>
            <consortium name="The Broad Institute Genomics Platform"/>
            <consortium name="The Broad Institute Genome Sequencing Center for Infectious Disease"/>
            <person name="Wu L."/>
            <person name="Ma J."/>
        </authorList>
    </citation>
    <scope>NUCLEOTIDE SEQUENCE [LARGE SCALE GENOMIC DNA]</scope>
    <source>
        <strain evidence="5">JCM 1490</strain>
    </source>
</reference>
<proteinExistence type="predicted"/>
<dbReference type="NCBIfam" id="TIGR01076">
    <property type="entry name" value="sortase_fam"/>
    <property type="match status" value="1"/>
</dbReference>
<dbReference type="InterPro" id="IPR042003">
    <property type="entry name" value="Sortase_E"/>
</dbReference>
<feature type="compositionally biased region" description="Basic residues" evidence="2">
    <location>
        <begin position="11"/>
        <end position="23"/>
    </location>
</feature>
<feature type="compositionally biased region" description="Acidic residues" evidence="2">
    <location>
        <begin position="72"/>
        <end position="82"/>
    </location>
</feature>
<keyword evidence="3" id="KW-0812">Transmembrane</keyword>
<feature type="compositionally biased region" description="Low complexity" evidence="2">
    <location>
        <begin position="1"/>
        <end position="10"/>
    </location>
</feature>
<keyword evidence="3" id="KW-1133">Transmembrane helix</keyword>
<organism evidence="4 5">
    <name type="scientific">Georgenia alba</name>
    <dbReference type="NCBI Taxonomy" id="2233858"/>
    <lineage>
        <taxon>Bacteria</taxon>
        <taxon>Bacillati</taxon>
        <taxon>Actinomycetota</taxon>
        <taxon>Actinomycetes</taxon>
        <taxon>Micrococcales</taxon>
        <taxon>Bogoriellaceae</taxon>
        <taxon>Georgenia</taxon>
    </lineage>
</organism>
<sequence length="257" mass="28376">MSSVVATRSARTSRGRRSRRRRGGPVVRAIGALGELLVTAGLLLGLFVVWQLFWTDFESSRGDRQAVEDFQDTIEEPTDEPEPGPRTGPPPVMEAPGVGETIGTLYVPRWGEGYARTIREGNPENELAVLNQGGAAHYPDTAMPGDIGNFALAGHRQTYGAAFHKVDQLENGDRMIVQTRDAWMVYEVSESYVVTPDQVEVVAPVPGDPDAEPSERLITLTTCHPLWSTRERWIIHGELVEWYGPSRDMPEALQEGP</sequence>
<name>A0ABW2Q572_9MICO</name>
<dbReference type="InterPro" id="IPR023365">
    <property type="entry name" value="Sortase_dom-sf"/>
</dbReference>
<evidence type="ECO:0000313" key="5">
    <source>
        <dbReference type="Proteomes" id="UP001596455"/>
    </source>
</evidence>
<dbReference type="SUPFAM" id="SSF63817">
    <property type="entry name" value="Sortase"/>
    <property type="match status" value="1"/>
</dbReference>
<feature type="region of interest" description="Disordered" evidence="2">
    <location>
        <begin position="72"/>
        <end position="96"/>
    </location>
</feature>
<feature type="compositionally biased region" description="Pro residues" evidence="2">
    <location>
        <begin position="84"/>
        <end position="93"/>
    </location>
</feature>
<gene>
    <name evidence="4" type="ORF">ACFQQL_05970</name>
</gene>
<dbReference type="NCBIfam" id="NF033747">
    <property type="entry name" value="class_E_sortase"/>
    <property type="match status" value="1"/>
</dbReference>
<keyword evidence="3" id="KW-0472">Membrane</keyword>
<dbReference type="EMBL" id="JBHTCQ010000001">
    <property type="protein sequence ID" value="MFC7404649.1"/>
    <property type="molecule type" value="Genomic_DNA"/>
</dbReference>
<dbReference type="InterPro" id="IPR053465">
    <property type="entry name" value="Sortase_Class_E"/>
</dbReference>
<evidence type="ECO:0000256" key="3">
    <source>
        <dbReference type="SAM" id="Phobius"/>
    </source>
</evidence>
<dbReference type="CDD" id="cd05830">
    <property type="entry name" value="Sortase_E"/>
    <property type="match status" value="1"/>
</dbReference>
<comment type="caution">
    <text evidence="4">The sequence shown here is derived from an EMBL/GenBank/DDBJ whole genome shotgun (WGS) entry which is preliminary data.</text>
</comment>
<dbReference type="InterPro" id="IPR005754">
    <property type="entry name" value="Sortase"/>
</dbReference>
<keyword evidence="1" id="KW-0378">Hydrolase</keyword>
<evidence type="ECO:0000256" key="1">
    <source>
        <dbReference type="ARBA" id="ARBA00022801"/>
    </source>
</evidence>
<accession>A0ABW2Q572</accession>
<protein>
    <submittedName>
        <fullName evidence="4">Class E sortase</fullName>
    </submittedName>
</protein>